<dbReference type="InterPro" id="IPR000836">
    <property type="entry name" value="PRTase_dom"/>
</dbReference>
<protein>
    <recommendedName>
        <fullName evidence="10">DNA 3'-5' helicase</fullName>
        <ecNumber evidence="10">5.6.2.4</ecNumber>
    </recommendedName>
</protein>
<dbReference type="InterPro" id="IPR029057">
    <property type="entry name" value="PRTase-like"/>
</dbReference>
<dbReference type="Pfam" id="PF00270">
    <property type="entry name" value="DEAD"/>
    <property type="match status" value="1"/>
</dbReference>
<feature type="domain" description="Helicase C-terminal" evidence="12">
    <location>
        <begin position="222"/>
        <end position="375"/>
    </location>
</feature>
<dbReference type="SMART" id="SM00487">
    <property type="entry name" value="DEXDc"/>
    <property type="match status" value="1"/>
</dbReference>
<evidence type="ECO:0000256" key="10">
    <source>
        <dbReference type="ARBA" id="ARBA00034808"/>
    </source>
</evidence>
<proteinExistence type="inferred from homology"/>
<evidence type="ECO:0000313" key="13">
    <source>
        <dbReference type="EMBL" id="NCS91767.1"/>
    </source>
</evidence>
<dbReference type="AlphaFoldDB" id="A0A8J7YV93"/>
<dbReference type="Proteomes" id="UP000738826">
    <property type="component" value="Unassembled WGS sequence"/>
</dbReference>
<reference evidence="13" key="1">
    <citation type="submission" date="2019-11" db="EMBL/GenBank/DDBJ databases">
        <title>Lipid analysis of CO2-rich subsurface aquifers suggests an autotrophy-based deep biosphere with lysolipids enriched in CPR bacteria.</title>
        <authorList>
            <person name="Probst A.J."/>
            <person name="Elling F.J."/>
            <person name="Castelle C.J."/>
            <person name="Zhu Q."/>
            <person name="Elvert M."/>
            <person name="Birarda G."/>
            <person name="Holman H.-Y."/>
            <person name="Lane K.R."/>
            <person name="Ladd B."/>
            <person name="Ryan M.C."/>
            <person name="Woyke T."/>
            <person name="Hinrichs K.-U."/>
            <person name="Banfield J.F."/>
        </authorList>
    </citation>
    <scope>NUCLEOTIDE SEQUENCE</scope>
    <source>
        <strain evidence="13">CG_2015-04_33_537</strain>
    </source>
</reference>
<dbReference type="GO" id="GO:0006281">
    <property type="term" value="P:DNA repair"/>
    <property type="evidence" value="ECO:0007669"/>
    <property type="project" value="TreeGrafter"/>
</dbReference>
<dbReference type="Gene3D" id="3.40.50.2020">
    <property type="match status" value="1"/>
</dbReference>
<evidence type="ECO:0000256" key="2">
    <source>
        <dbReference type="ARBA" id="ARBA00022723"/>
    </source>
</evidence>
<evidence type="ECO:0000256" key="5">
    <source>
        <dbReference type="ARBA" id="ARBA00022806"/>
    </source>
</evidence>
<gene>
    <name evidence="13" type="ORF">GW779_05105</name>
</gene>
<comment type="caution">
    <text evidence="13">The sequence shown here is derived from an EMBL/GenBank/DDBJ whole genome shotgun (WGS) entry which is preliminary data.</text>
</comment>
<dbReference type="GO" id="GO:0005524">
    <property type="term" value="F:ATP binding"/>
    <property type="evidence" value="ECO:0007669"/>
    <property type="project" value="UniProtKB-KW"/>
</dbReference>
<keyword evidence="5 13" id="KW-0347">Helicase</keyword>
<evidence type="ECO:0000256" key="9">
    <source>
        <dbReference type="ARBA" id="ARBA00034617"/>
    </source>
</evidence>
<dbReference type="PANTHER" id="PTHR13710">
    <property type="entry name" value="DNA HELICASE RECQ FAMILY MEMBER"/>
    <property type="match status" value="1"/>
</dbReference>
<evidence type="ECO:0000256" key="4">
    <source>
        <dbReference type="ARBA" id="ARBA00022801"/>
    </source>
</evidence>
<dbReference type="Gene3D" id="3.40.50.300">
    <property type="entry name" value="P-loop containing nucleotide triphosphate hydrolases"/>
    <property type="match status" value="2"/>
</dbReference>
<dbReference type="PANTHER" id="PTHR13710:SF105">
    <property type="entry name" value="ATP-DEPENDENT DNA HELICASE Q1"/>
    <property type="match status" value="1"/>
</dbReference>
<evidence type="ECO:0000313" key="14">
    <source>
        <dbReference type="Proteomes" id="UP000738826"/>
    </source>
</evidence>
<evidence type="ECO:0000256" key="6">
    <source>
        <dbReference type="ARBA" id="ARBA00022840"/>
    </source>
</evidence>
<keyword evidence="7" id="KW-0238">DNA-binding</keyword>
<dbReference type="PROSITE" id="PS00690">
    <property type="entry name" value="DEAH_ATP_HELICASE"/>
    <property type="match status" value="1"/>
</dbReference>
<dbReference type="GO" id="GO:0046872">
    <property type="term" value="F:metal ion binding"/>
    <property type="evidence" value="ECO:0007669"/>
    <property type="project" value="UniProtKB-KW"/>
</dbReference>
<comment type="similarity">
    <text evidence="1">Belongs to the helicase family. RecQ subfamily.</text>
</comment>
<evidence type="ECO:0000256" key="8">
    <source>
        <dbReference type="ARBA" id="ARBA00023235"/>
    </source>
</evidence>
<dbReference type="EMBL" id="JAACQH010000107">
    <property type="protein sequence ID" value="NCS91767.1"/>
    <property type="molecule type" value="Genomic_DNA"/>
</dbReference>
<dbReference type="Pfam" id="PF16124">
    <property type="entry name" value="RecQ_Zn_bind"/>
    <property type="match status" value="1"/>
</dbReference>
<dbReference type="InterPro" id="IPR027417">
    <property type="entry name" value="P-loop_NTPase"/>
</dbReference>
<dbReference type="InterPro" id="IPR004589">
    <property type="entry name" value="DNA_helicase_ATP-dep_RecQ"/>
</dbReference>
<accession>A0A8J7YV93</accession>
<keyword evidence="6" id="KW-0067">ATP-binding</keyword>
<dbReference type="GO" id="GO:0016787">
    <property type="term" value="F:hydrolase activity"/>
    <property type="evidence" value="ECO:0007669"/>
    <property type="project" value="UniProtKB-KW"/>
</dbReference>
<dbReference type="GO" id="GO:0006310">
    <property type="term" value="P:DNA recombination"/>
    <property type="evidence" value="ECO:0007669"/>
    <property type="project" value="InterPro"/>
</dbReference>
<evidence type="ECO:0000256" key="7">
    <source>
        <dbReference type="ARBA" id="ARBA00023125"/>
    </source>
</evidence>
<dbReference type="GO" id="GO:0009378">
    <property type="term" value="F:four-way junction helicase activity"/>
    <property type="evidence" value="ECO:0007669"/>
    <property type="project" value="TreeGrafter"/>
</dbReference>
<dbReference type="InterPro" id="IPR011545">
    <property type="entry name" value="DEAD/DEAH_box_helicase_dom"/>
</dbReference>
<dbReference type="GO" id="GO:0003677">
    <property type="term" value="F:DNA binding"/>
    <property type="evidence" value="ECO:0007669"/>
    <property type="project" value="UniProtKB-KW"/>
</dbReference>
<organism evidence="13 14">
    <name type="scientific">Candidatus Altarchaeum hamiconexum</name>
    <dbReference type="NCBI Taxonomy" id="1803513"/>
    <lineage>
        <taxon>Archaea</taxon>
        <taxon>Candidatus Altarchaeota</taxon>
        <taxon>Candidatus Altiarchaeia</taxon>
        <taxon>Candidatus Altarchaeales</taxon>
        <taxon>Candidatus Altarchaeaceae</taxon>
        <taxon>Candidatus Altarchaeum</taxon>
    </lineage>
</organism>
<dbReference type="SUPFAM" id="SSF52540">
    <property type="entry name" value="P-loop containing nucleoside triphosphate hydrolases"/>
    <property type="match status" value="1"/>
</dbReference>
<keyword evidence="3" id="KW-0547">Nucleotide-binding</keyword>
<keyword evidence="4 13" id="KW-0378">Hydrolase</keyword>
<dbReference type="SMART" id="SM00490">
    <property type="entry name" value="HELICc"/>
    <property type="match status" value="1"/>
</dbReference>
<keyword evidence="2" id="KW-0479">Metal-binding</keyword>
<dbReference type="FunFam" id="3.40.50.300:FF:001389">
    <property type="entry name" value="ATP-dependent DNA helicase RecQ"/>
    <property type="match status" value="1"/>
</dbReference>
<evidence type="ECO:0000256" key="3">
    <source>
        <dbReference type="ARBA" id="ARBA00022741"/>
    </source>
</evidence>
<dbReference type="PROSITE" id="PS51192">
    <property type="entry name" value="HELICASE_ATP_BIND_1"/>
    <property type="match status" value="1"/>
</dbReference>
<evidence type="ECO:0000259" key="11">
    <source>
        <dbReference type="PROSITE" id="PS51192"/>
    </source>
</evidence>
<evidence type="ECO:0000259" key="12">
    <source>
        <dbReference type="PROSITE" id="PS51194"/>
    </source>
</evidence>
<evidence type="ECO:0000256" key="1">
    <source>
        <dbReference type="ARBA" id="ARBA00005446"/>
    </source>
</evidence>
<dbReference type="GO" id="GO:0043138">
    <property type="term" value="F:3'-5' DNA helicase activity"/>
    <property type="evidence" value="ECO:0007669"/>
    <property type="project" value="UniProtKB-EC"/>
</dbReference>
<comment type="catalytic activity">
    <reaction evidence="9">
        <text>Couples ATP hydrolysis with the unwinding of duplex DNA by translocating in the 3'-5' direction.</text>
        <dbReference type="EC" id="5.6.2.4"/>
    </reaction>
</comment>
<sequence length="673" mass="76791">MDRTEAEHKLKQIFGLGHFYDTQWETIKKILKGERVLLIEKTGFGKSLCYQFPATQFEGITVIFSPLIALMRDQVKKLNEIGIKAKCINSEQTPEENSEIIGEAKQDKIKILYITPERQENTEWIETARQMNLSMVVIDEAHCISVWGHDFRPSFRRIINLVNLLPENFPVLATTATATKRVEEDIVEQIGGRIISIRGNLLRENFYLKVIKVESDNEKLAWLGQNINLIHGSGIIYTGTRTNTEIYSRGLQSLCVSSIAYNAGLDAESRKHIEQGLMNNAWKCVVSTNALGMGIDKPDIRFIIHTQIPASPIHYYQEIGRAGRDGKPTEIILLYSPKDTDLPKSFIKNSMPSVDKYQRVINALKSEPLGEQDIMRKTNLNQTQVRVIKANLIDQKIINEAYYGKSKKYELKVNAPELDFRSFEELIKTKFAELDKIVAYAETSQCRMKFLCDYLGDNIAKDCGKCDNDMAEEEHAIVKLTDYWNNKIEEFNNNYFPDLSVESKRNNMVDGVASSYYGFSNVGSVIHKCKYENGGDFPDFLLRQTLKAFRKKFCKDKFDLLVYVPSTESGDLVKNFAEKISYNLKIPVSHKLKKTRATSPQKIFQNWILKRDNVKDAFEYEPPRDIKGKSILIVDDIFDSGHTIKEIGRYFTKLGAVKIAPLTISKTIGGDLS</sequence>
<dbReference type="CDD" id="cd06223">
    <property type="entry name" value="PRTases_typeI"/>
    <property type="match status" value="1"/>
</dbReference>
<dbReference type="Pfam" id="PF00156">
    <property type="entry name" value="Pribosyltran"/>
    <property type="match status" value="1"/>
</dbReference>
<name>A0A8J7YV93_9ARCH</name>
<dbReference type="Pfam" id="PF00271">
    <property type="entry name" value="Helicase_C"/>
    <property type="match status" value="1"/>
</dbReference>
<dbReference type="NCBIfam" id="TIGR00614">
    <property type="entry name" value="recQ_fam"/>
    <property type="match status" value="1"/>
</dbReference>
<dbReference type="InterPro" id="IPR002464">
    <property type="entry name" value="DNA/RNA_helicase_DEAH_CS"/>
</dbReference>
<keyword evidence="8" id="KW-0413">Isomerase</keyword>
<dbReference type="GO" id="GO:0030894">
    <property type="term" value="C:replisome"/>
    <property type="evidence" value="ECO:0007669"/>
    <property type="project" value="TreeGrafter"/>
</dbReference>
<dbReference type="CDD" id="cd17920">
    <property type="entry name" value="DEXHc_RecQ"/>
    <property type="match status" value="1"/>
</dbReference>
<dbReference type="SUPFAM" id="SSF53271">
    <property type="entry name" value="PRTase-like"/>
    <property type="match status" value="1"/>
</dbReference>
<dbReference type="InterPro" id="IPR014001">
    <property type="entry name" value="Helicase_ATP-bd"/>
</dbReference>
<dbReference type="InterPro" id="IPR032284">
    <property type="entry name" value="RecQ_Zn-bd"/>
</dbReference>
<dbReference type="InterPro" id="IPR001650">
    <property type="entry name" value="Helicase_C-like"/>
</dbReference>
<dbReference type="PROSITE" id="PS51194">
    <property type="entry name" value="HELICASE_CTER"/>
    <property type="match status" value="1"/>
</dbReference>
<dbReference type="GO" id="GO:0005737">
    <property type="term" value="C:cytoplasm"/>
    <property type="evidence" value="ECO:0007669"/>
    <property type="project" value="TreeGrafter"/>
</dbReference>
<feature type="domain" description="Helicase ATP-binding" evidence="11">
    <location>
        <begin position="27"/>
        <end position="196"/>
    </location>
</feature>
<dbReference type="EC" id="5.6.2.4" evidence="10"/>